<gene>
    <name evidence="2" type="ORF">GW587_11850</name>
</gene>
<dbReference type="Proteomes" id="UP000666369">
    <property type="component" value="Unassembled WGS sequence"/>
</dbReference>
<dbReference type="EMBL" id="JAADJT010000005">
    <property type="protein sequence ID" value="NGZ84943.1"/>
    <property type="molecule type" value="Genomic_DNA"/>
</dbReference>
<evidence type="ECO:0000313" key="2">
    <source>
        <dbReference type="EMBL" id="NGZ84943.1"/>
    </source>
</evidence>
<proteinExistence type="predicted"/>
<organism evidence="2 3">
    <name type="scientific">Duganella aceris</name>
    <dbReference type="NCBI Taxonomy" id="2703883"/>
    <lineage>
        <taxon>Bacteria</taxon>
        <taxon>Pseudomonadati</taxon>
        <taxon>Pseudomonadota</taxon>
        <taxon>Betaproteobacteria</taxon>
        <taxon>Burkholderiales</taxon>
        <taxon>Oxalobacteraceae</taxon>
        <taxon>Telluria group</taxon>
        <taxon>Duganella</taxon>
    </lineage>
</organism>
<dbReference type="InterPro" id="IPR013424">
    <property type="entry name" value="Ice-binding_C"/>
</dbReference>
<evidence type="ECO:0000259" key="1">
    <source>
        <dbReference type="Pfam" id="PF07589"/>
    </source>
</evidence>
<keyword evidence="3" id="KW-1185">Reference proteome</keyword>
<evidence type="ECO:0000313" key="3">
    <source>
        <dbReference type="Proteomes" id="UP000666369"/>
    </source>
</evidence>
<protein>
    <submittedName>
        <fullName evidence="2">PEP-CTERM sorting domain-containing protein</fullName>
    </submittedName>
</protein>
<sequence length="190" mass="20014">MITGLNGIAVAQTHLIDQVSNDASSSIARFGLNAGLAQSFQQSSTNISGAALWMSALASAPSGTVQISLWDGLPTASGHQLAQGSAFGQSGALAEVYWNPVSIQANTTYFLVFESSSTLFIGGSEGNPYSNGQAYVNGYTQYSTLDFTFRTFTDTTFVAAAPVPEPETYAMLLGGLGLLGYMTKRRKRNA</sequence>
<feature type="domain" description="Ice-binding protein C-terminal" evidence="1">
    <location>
        <begin position="162"/>
        <end position="186"/>
    </location>
</feature>
<dbReference type="Pfam" id="PF07589">
    <property type="entry name" value="PEP-CTERM"/>
    <property type="match status" value="1"/>
</dbReference>
<accession>A0ABX0FK65</accession>
<name>A0ABX0FK65_9BURK</name>
<dbReference type="NCBIfam" id="TIGR02595">
    <property type="entry name" value="PEP_CTERM"/>
    <property type="match status" value="1"/>
</dbReference>
<reference evidence="2 3" key="1">
    <citation type="submission" date="2020-01" db="EMBL/GenBank/DDBJ databases">
        <authorList>
            <person name="Lee S.D."/>
        </authorList>
    </citation>
    <scope>NUCLEOTIDE SEQUENCE [LARGE SCALE GENOMIC DNA]</scope>
    <source>
        <strain evidence="2 3">SAP-35</strain>
    </source>
</reference>
<comment type="caution">
    <text evidence="2">The sequence shown here is derived from an EMBL/GenBank/DDBJ whole genome shotgun (WGS) entry which is preliminary data.</text>
</comment>
<reference evidence="3" key="2">
    <citation type="submission" date="2023-07" db="EMBL/GenBank/DDBJ databases">
        <title>Duganella aceri sp. nov., isolated from tree sap.</title>
        <authorList>
            <person name="Kim I.S."/>
        </authorList>
    </citation>
    <scope>NUCLEOTIDE SEQUENCE [LARGE SCALE GENOMIC DNA]</scope>
    <source>
        <strain evidence="3">SAP-35</strain>
    </source>
</reference>